<dbReference type="EMBL" id="JAYMRU010000024">
    <property type="protein sequence ID" value="MEM5403804.1"/>
    <property type="molecule type" value="Genomic_DNA"/>
</dbReference>
<gene>
    <name evidence="1" type="ORF">VSR83_27845</name>
</gene>
<keyword evidence="2" id="KW-1185">Reference proteome</keyword>
<organism evidence="1 2">
    <name type="scientific">Paraburkholderia unamae</name>
    <dbReference type="NCBI Taxonomy" id="219649"/>
    <lineage>
        <taxon>Bacteria</taxon>
        <taxon>Pseudomonadati</taxon>
        <taxon>Pseudomonadota</taxon>
        <taxon>Betaproteobacteria</taxon>
        <taxon>Burkholderiales</taxon>
        <taxon>Burkholderiaceae</taxon>
        <taxon>Paraburkholderia</taxon>
    </lineage>
</organism>
<dbReference type="Proteomes" id="UP001392318">
    <property type="component" value="Unassembled WGS sequence"/>
</dbReference>
<name>A0ACC6RQI1_9BURK</name>
<sequence length="158" mass="17651">MRHHEGNALSRAGLKVNGYGFDFGVGDAACIDAARALTPCRVDISPDGCDALHRLNARASNIGATARVRILCFLREPETRERILDEVNGAHLVARVLCGRHINDPQLEHLARLIRTRRCRVNHFALLRRQLGITKIIHVFSPLRAEKRRSTYVLGSTV</sequence>
<evidence type="ECO:0000313" key="2">
    <source>
        <dbReference type="Proteomes" id="UP001392318"/>
    </source>
</evidence>
<comment type="caution">
    <text evidence="1">The sequence shown here is derived from an EMBL/GenBank/DDBJ whole genome shotgun (WGS) entry which is preliminary data.</text>
</comment>
<reference evidence="1" key="1">
    <citation type="submission" date="2024-01" db="EMBL/GenBank/DDBJ databases">
        <title>The diversity of rhizobia nodulating Mimosa spp. in eleven states of Brazil covering several biomes is determined by host plant, location, and edaphic factors.</title>
        <authorList>
            <person name="Rouws L."/>
            <person name="Barauna A."/>
            <person name="Beukes C."/>
            <person name="De Faria S.M."/>
            <person name="Gross E."/>
            <person name="Dos Reis Junior F.B."/>
            <person name="Simon M."/>
            <person name="Maluk M."/>
            <person name="Odee D.W."/>
            <person name="Kenicer G."/>
            <person name="Young J.P.W."/>
            <person name="Reis V.M."/>
            <person name="Zilli J."/>
            <person name="James E.K."/>
        </authorList>
    </citation>
    <scope>NUCLEOTIDE SEQUENCE</scope>
    <source>
        <strain evidence="1">JPY452</strain>
    </source>
</reference>
<accession>A0ACC6RQI1</accession>
<proteinExistence type="predicted"/>
<protein>
    <submittedName>
        <fullName evidence="1">Uncharacterized protein</fullName>
    </submittedName>
</protein>
<evidence type="ECO:0000313" key="1">
    <source>
        <dbReference type="EMBL" id="MEM5403804.1"/>
    </source>
</evidence>